<dbReference type="STRING" id="1182541.W9YXP0"/>
<evidence type="ECO:0000256" key="1">
    <source>
        <dbReference type="ARBA" id="ARBA00001973"/>
    </source>
</evidence>
<dbReference type="RefSeq" id="XP_007721924.1">
    <property type="nucleotide sequence ID" value="XM_007723734.1"/>
</dbReference>
<evidence type="ECO:0000256" key="3">
    <source>
        <dbReference type="ARBA" id="ARBA00022525"/>
    </source>
</evidence>
<dbReference type="InterPro" id="IPR049892">
    <property type="entry name" value="AA9"/>
</dbReference>
<protein>
    <submittedName>
        <fullName evidence="8">Endoglucanase</fullName>
    </submittedName>
</protein>
<keyword evidence="9" id="KW-1185">Reference proteome</keyword>
<evidence type="ECO:0000256" key="5">
    <source>
        <dbReference type="SAM" id="MobiDB-lite"/>
    </source>
</evidence>
<evidence type="ECO:0000259" key="7">
    <source>
        <dbReference type="Pfam" id="PF03443"/>
    </source>
</evidence>
<comment type="cofactor">
    <cofactor evidence="1">
        <name>Cu(2+)</name>
        <dbReference type="ChEBI" id="CHEBI:29036"/>
    </cofactor>
</comment>
<keyword evidence="3" id="KW-0964">Secreted</keyword>
<keyword evidence="6" id="KW-0732">Signal</keyword>
<evidence type="ECO:0000256" key="6">
    <source>
        <dbReference type="SAM" id="SignalP"/>
    </source>
</evidence>
<gene>
    <name evidence="8" type="ORF">A1O1_02826</name>
</gene>
<dbReference type="InterPro" id="IPR005103">
    <property type="entry name" value="AA9_LPMO"/>
</dbReference>
<dbReference type="GeneID" id="19157723"/>
<keyword evidence="4" id="KW-1015">Disulfide bond</keyword>
<dbReference type="PANTHER" id="PTHR33353">
    <property type="entry name" value="PUTATIVE (AFU_ORTHOLOGUE AFUA_1G12560)-RELATED"/>
    <property type="match status" value="1"/>
</dbReference>
<comment type="caution">
    <text evidence="8">The sequence shown here is derived from an EMBL/GenBank/DDBJ whole genome shotgun (WGS) entry which is preliminary data.</text>
</comment>
<evidence type="ECO:0000313" key="9">
    <source>
        <dbReference type="Proteomes" id="UP000019484"/>
    </source>
</evidence>
<sequence length="388" mass="39491">MSLIKSTALLGALALISKVSAHGTVQGIVAGGVWYSGYSPLFQYQYPPPVVAGWSIPEDINNGFVSDYTSPDIICHKGATPGGAYVSVAAGDTVELQWTVWPESHKGPMLDYLASCGDDCTTVDKTKLLFNKIDESGLIDGSTPPGHWASDDMIANNNSWVVTIPSSIAPGKYVLRHETIALHVAKDVNSAQNYPQCINLEVTGSGSNSLSTGTLGTDLYTAQDPGILINIYQVLTSYIIPGPPLLDGSSSGAQPSVSASATASAAASSAVDAISTTSSASVSSTAFFSNSTMTSTGISITATPSKPAAVVTPSAVAGGSSEAVTSAPAPEPTAVDSPAPAETEPATVASSASASSEIAATGTSPVSFSSIVTGRIGKPTKFICYLEE</sequence>
<dbReference type="PANTHER" id="PTHR33353:SF34">
    <property type="entry name" value="ENDO-BETA-1,4-GLUCANASE D"/>
    <property type="match status" value="1"/>
</dbReference>
<feature type="compositionally biased region" description="Low complexity" evidence="5">
    <location>
        <begin position="338"/>
        <end position="352"/>
    </location>
</feature>
<dbReference type="CDD" id="cd21175">
    <property type="entry name" value="LPMO_AA9"/>
    <property type="match status" value="1"/>
</dbReference>
<dbReference type="EMBL" id="AMWN01000002">
    <property type="protein sequence ID" value="EXJ94430.1"/>
    <property type="molecule type" value="Genomic_DNA"/>
</dbReference>
<reference evidence="8 9" key="1">
    <citation type="submission" date="2013-03" db="EMBL/GenBank/DDBJ databases">
        <title>The Genome Sequence of Capronia coronata CBS 617.96.</title>
        <authorList>
            <consortium name="The Broad Institute Genomics Platform"/>
            <person name="Cuomo C."/>
            <person name="de Hoog S."/>
            <person name="Gorbushina A."/>
            <person name="Walker B."/>
            <person name="Young S.K."/>
            <person name="Zeng Q."/>
            <person name="Gargeya S."/>
            <person name="Fitzgerald M."/>
            <person name="Haas B."/>
            <person name="Abouelleil A."/>
            <person name="Allen A.W."/>
            <person name="Alvarado L."/>
            <person name="Arachchi H.M."/>
            <person name="Berlin A.M."/>
            <person name="Chapman S.B."/>
            <person name="Gainer-Dewar J."/>
            <person name="Goldberg J."/>
            <person name="Griggs A."/>
            <person name="Gujja S."/>
            <person name="Hansen M."/>
            <person name="Howarth C."/>
            <person name="Imamovic A."/>
            <person name="Ireland A."/>
            <person name="Larimer J."/>
            <person name="McCowan C."/>
            <person name="Murphy C."/>
            <person name="Pearson M."/>
            <person name="Poon T.W."/>
            <person name="Priest M."/>
            <person name="Roberts A."/>
            <person name="Saif S."/>
            <person name="Shea T."/>
            <person name="Sisk P."/>
            <person name="Sykes S."/>
            <person name="Wortman J."/>
            <person name="Nusbaum C."/>
            <person name="Birren B."/>
        </authorList>
    </citation>
    <scope>NUCLEOTIDE SEQUENCE [LARGE SCALE GENOMIC DNA]</scope>
    <source>
        <strain evidence="8 9">CBS 617.96</strain>
    </source>
</reference>
<name>W9YXP0_9EURO</name>
<dbReference type="GO" id="GO:0005576">
    <property type="term" value="C:extracellular region"/>
    <property type="evidence" value="ECO:0007669"/>
    <property type="project" value="UniProtKB-SubCell"/>
</dbReference>
<dbReference type="HOGENOM" id="CLU_031730_1_0_1"/>
<feature type="signal peptide" evidence="6">
    <location>
        <begin position="1"/>
        <end position="21"/>
    </location>
</feature>
<dbReference type="AlphaFoldDB" id="W9YXP0"/>
<evidence type="ECO:0000256" key="4">
    <source>
        <dbReference type="ARBA" id="ARBA00023157"/>
    </source>
</evidence>
<accession>W9YXP0</accession>
<dbReference type="Gene3D" id="2.70.50.70">
    <property type="match status" value="1"/>
</dbReference>
<comment type="subcellular location">
    <subcellularLocation>
        <location evidence="2">Secreted</location>
    </subcellularLocation>
</comment>
<dbReference type="eggNOG" id="ENOG502RY3D">
    <property type="taxonomic scope" value="Eukaryota"/>
</dbReference>
<proteinExistence type="predicted"/>
<dbReference type="Proteomes" id="UP000019484">
    <property type="component" value="Unassembled WGS sequence"/>
</dbReference>
<dbReference type="Pfam" id="PF03443">
    <property type="entry name" value="AA9"/>
    <property type="match status" value="1"/>
</dbReference>
<evidence type="ECO:0000256" key="2">
    <source>
        <dbReference type="ARBA" id="ARBA00004613"/>
    </source>
</evidence>
<feature type="domain" description="Auxiliary Activity family 9 catalytic" evidence="7">
    <location>
        <begin position="22"/>
        <end position="235"/>
    </location>
</feature>
<evidence type="ECO:0000313" key="8">
    <source>
        <dbReference type="EMBL" id="EXJ94430.1"/>
    </source>
</evidence>
<feature type="chain" id="PRO_5004935121" evidence="6">
    <location>
        <begin position="22"/>
        <end position="388"/>
    </location>
</feature>
<organism evidence="8 9">
    <name type="scientific">Capronia coronata CBS 617.96</name>
    <dbReference type="NCBI Taxonomy" id="1182541"/>
    <lineage>
        <taxon>Eukaryota</taxon>
        <taxon>Fungi</taxon>
        <taxon>Dikarya</taxon>
        <taxon>Ascomycota</taxon>
        <taxon>Pezizomycotina</taxon>
        <taxon>Eurotiomycetes</taxon>
        <taxon>Chaetothyriomycetidae</taxon>
        <taxon>Chaetothyriales</taxon>
        <taxon>Herpotrichiellaceae</taxon>
        <taxon>Capronia</taxon>
    </lineage>
</organism>
<dbReference type="OrthoDB" id="4849160at2759"/>
<feature type="region of interest" description="Disordered" evidence="5">
    <location>
        <begin position="320"/>
        <end position="352"/>
    </location>
</feature>